<feature type="compositionally biased region" description="Basic residues" evidence="1">
    <location>
        <begin position="256"/>
        <end position="265"/>
    </location>
</feature>
<feature type="compositionally biased region" description="Basic and acidic residues" evidence="1">
    <location>
        <begin position="140"/>
        <end position="150"/>
    </location>
</feature>
<feature type="compositionally biased region" description="Low complexity" evidence="1">
    <location>
        <begin position="337"/>
        <end position="362"/>
    </location>
</feature>
<evidence type="ECO:0000256" key="1">
    <source>
        <dbReference type="SAM" id="MobiDB-lite"/>
    </source>
</evidence>
<feature type="region of interest" description="Disordered" evidence="1">
    <location>
        <begin position="70"/>
        <end position="117"/>
    </location>
</feature>
<feature type="region of interest" description="Disordered" evidence="1">
    <location>
        <begin position="337"/>
        <end position="388"/>
    </location>
</feature>
<evidence type="ECO:0000313" key="2">
    <source>
        <dbReference type="EMBL" id="CDW41708.1"/>
    </source>
</evidence>
<name>A0A0K2UTW2_LEPSM</name>
<organism evidence="2">
    <name type="scientific">Lepeophtheirus salmonis</name>
    <name type="common">Salmon louse</name>
    <name type="synonym">Caligus salmonis</name>
    <dbReference type="NCBI Taxonomy" id="72036"/>
    <lineage>
        <taxon>Eukaryota</taxon>
        <taxon>Metazoa</taxon>
        <taxon>Ecdysozoa</taxon>
        <taxon>Arthropoda</taxon>
        <taxon>Crustacea</taxon>
        <taxon>Multicrustacea</taxon>
        <taxon>Hexanauplia</taxon>
        <taxon>Copepoda</taxon>
        <taxon>Siphonostomatoida</taxon>
        <taxon>Caligidae</taxon>
        <taxon>Lepeophtheirus</taxon>
    </lineage>
</organism>
<feature type="region of interest" description="Disordered" evidence="1">
    <location>
        <begin position="250"/>
        <end position="294"/>
    </location>
</feature>
<proteinExistence type="predicted"/>
<feature type="region of interest" description="Disordered" evidence="1">
    <location>
        <begin position="131"/>
        <end position="153"/>
    </location>
</feature>
<protein>
    <submittedName>
        <fullName evidence="2">Uncharacterized protein</fullName>
    </submittedName>
</protein>
<dbReference type="AlphaFoldDB" id="A0A0K2UTW2"/>
<feature type="compositionally biased region" description="Basic and acidic residues" evidence="1">
    <location>
        <begin position="107"/>
        <end position="117"/>
    </location>
</feature>
<dbReference type="EMBL" id="HACA01024347">
    <property type="protein sequence ID" value="CDW41708.1"/>
    <property type="molecule type" value="Transcribed_RNA"/>
</dbReference>
<feature type="compositionally biased region" description="Basic and acidic residues" evidence="1">
    <location>
        <begin position="363"/>
        <end position="372"/>
    </location>
</feature>
<sequence length="388" mass="43789">MAWGFWTTYNVHVESRRSRQFTNPAVIRERSWERLEMRTYGKIEQASSDRIAYERHLLLGDRDWSEKTVADRNTLPRKKNPSDFEKTSTPSPPPFNISTIDNSVFKGGEDSESKKSEDLFCPACHRESRVSFGSITSSRESSHGRTKSEDDSIIASVNNNANSEVKLDEVAQGLHSSSLPTPPPPPPIFTPHPINAFNLKTTTLSTFKSNHPINKNESYSSKSRNINSGVDFFSQEDLVHRSSSKEDIIKTSTSTKRMHRRHHRASKESIRSRQEDDNRLGASKTLLRPRSVSLGNRLLDTSEYERHNTIGQKQRTKGATGEVYTQANQNHIVSVRSSHSLVETSSRSVSSRSGKSSSSRSPSNEKLKEYRRPGCGSSKCKKYTDKNI</sequence>
<feature type="compositionally biased region" description="Basic and acidic residues" evidence="1">
    <location>
        <begin position="266"/>
        <end position="279"/>
    </location>
</feature>
<accession>A0A0K2UTW2</accession>
<reference evidence="2" key="1">
    <citation type="submission" date="2014-05" db="EMBL/GenBank/DDBJ databases">
        <authorList>
            <person name="Chronopoulou M."/>
        </authorList>
    </citation>
    <scope>NUCLEOTIDE SEQUENCE</scope>
    <source>
        <tissue evidence="2">Whole organism</tissue>
    </source>
</reference>